<sequence length="184" mass="20496">MSHSDAWSTAIAVATREFKELPGHLSTQVAGIVREILVVKREVDAIFDGLNGVEICRLCQGECCRSGCYHFTVVDLLGYLVTGHELFSPRFDNGACPFLGDSGCMMAPHYRPYNCVTFVCDRVDAGMDSNARARFAALSADLFVLYQRLEQLFANRFVYGILNNSRRFAEGRSIGILWSEHGND</sequence>
<comment type="caution">
    <text evidence="1">The sequence shown here is derived from an EMBL/GenBank/DDBJ whole genome shotgun (WGS) entry which is preliminary data.</text>
</comment>
<accession>A0AAW4KYU3</accession>
<proteinExistence type="predicted"/>
<evidence type="ECO:0008006" key="3">
    <source>
        <dbReference type="Google" id="ProtNLM"/>
    </source>
</evidence>
<name>A0AAW4KYU3_9BACT</name>
<evidence type="ECO:0000313" key="2">
    <source>
        <dbReference type="Proteomes" id="UP000811899"/>
    </source>
</evidence>
<dbReference type="AlphaFoldDB" id="A0AAW4KYU3"/>
<protein>
    <recommendedName>
        <fullName evidence="3">Zinc-or iron-chelating domain-containing protein</fullName>
    </recommendedName>
</protein>
<organism evidence="1 2">
    <name type="scientific">Geoanaerobacter pelophilus</name>
    <dbReference type="NCBI Taxonomy" id="60036"/>
    <lineage>
        <taxon>Bacteria</taxon>
        <taxon>Pseudomonadati</taxon>
        <taxon>Thermodesulfobacteriota</taxon>
        <taxon>Desulfuromonadia</taxon>
        <taxon>Geobacterales</taxon>
        <taxon>Geobacteraceae</taxon>
        <taxon>Geoanaerobacter</taxon>
    </lineage>
</organism>
<gene>
    <name evidence="1" type="ORF">KI809_05795</name>
</gene>
<keyword evidence="2" id="KW-1185">Reference proteome</keyword>
<dbReference type="RefSeq" id="WP_214170596.1">
    <property type="nucleotide sequence ID" value="NZ_JAHCVJ010000002.1"/>
</dbReference>
<reference evidence="1 2" key="1">
    <citation type="submission" date="2021-05" db="EMBL/GenBank/DDBJ databases">
        <title>The draft genome of Geobacter pelophilus DSM 12255.</title>
        <authorList>
            <person name="Xu Z."/>
            <person name="Masuda Y."/>
            <person name="Itoh H."/>
            <person name="Senoo K."/>
        </authorList>
    </citation>
    <scope>NUCLEOTIDE SEQUENCE [LARGE SCALE GENOMIC DNA]</scope>
    <source>
        <strain evidence="1 2">DSM 12255</strain>
    </source>
</reference>
<evidence type="ECO:0000313" key="1">
    <source>
        <dbReference type="EMBL" id="MBT0663811.1"/>
    </source>
</evidence>
<dbReference type="Proteomes" id="UP000811899">
    <property type="component" value="Unassembled WGS sequence"/>
</dbReference>
<dbReference type="EMBL" id="JAHCVJ010000002">
    <property type="protein sequence ID" value="MBT0663811.1"/>
    <property type="molecule type" value="Genomic_DNA"/>
</dbReference>